<keyword evidence="3" id="KW-1185">Reference proteome</keyword>
<feature type="signal peptide" evidence="1">
    <location>
        <begin position="1"/>
        <end position="23"/>
    </location>
</feature>
<evidence type="ECO:0000256" key="1">
    <source>
        <dbReference type="SAM" id="SignalP"/>
    </source>
</evidence>
<reference evidence="2 3" key="1">
    <citation type="submission" date="2017-06" db="EMBL/GenBank/DDBJ databases">
        <authorList>
            <person name="Kim H.J."/>
            <person name="Triplett B.A."/>
        </authorList>
    </citation>
    <scope>NUCLEOTIDE SEQUENCE [LARGE SCALE GENOMIC DNA]</scope>
    <source>
        <strain evidence="2 3">DSM 18704</strain>
    </source>
</reference>
<sequence>MRWLCLRVAMLSLFLVSPSFIHAQAPTADSDWAQVVKALDAAKAAYDKDCPNGVCPPDTEMTVARNERKAAYARARDLLRNYSLRWGGASNSPTFLRLSYRLGLASDGMEDYVQAFKYYAQCVQANPPALVTFKQNRADQPLLTLCSAGVERECKMLVPGCFVAHPPPVAQPVSNPVEPAPFLRGTTSDIKPLDPADVPAQLTNRQAQQLQELIKQHSGIQ</sequence>
<dbReference type="AlphaFoldDB" id="A0A239MDJ9"/>
<gene>
    <name evidence="2" type="ORF">SAMN05421770_11177</name>
</gene>
<evidence type="ECO:0008006" key="4">
    <source>
        <dbReference type="Google" id="ProtNLM"/>
    </source>
</evidence>
<name>A0A239MDJ9_9BACT</name>
<dbReference type="Proteomes" id="UP000198356">
    <property type="component" value="Unassembled WGS sequence"/>
</dbReference>
<evidence type="ECO:0000313" key="2">
    <source>
        <dbReference type="EMBL" id="SNT40252.1"/>
    </source>
</evidence>
<keyword evidence="1" id="KW-0732">Signal</keyword>
<protein>
    <recommendedName>
        <fullName evidence="4">Sel1 repeat family protein</fullName>
    </recommendedName>
</protein>
<feature type="chain" id="PRO_5012782991" description="Sel1 repeat family protein" evidence="1">
    <location>
        <begin position="24"/>
        <end position="221"/>
    </location>
</feature>
<dbReference type="EMBL" id="FZOU01000011">
    <property type="protein sequence ID" value="SNT40252.1"/>
    <property type="molecule type" value="Genomic_DNA"/>
</dbReference>
<evidence type="ECO:0000313" key="3">
    <source>
        <dbReference type="Proteomes" id="UP000198356"/>
    </source>
</evidence>
<organism evidence="2 3">
    <name type="scientific">Granulicella rosea</name>
    <dbReference type="NCBI Taxonomy" id="474952"/>
    <lineage>
        <taxon>Bacteria</taxon>
        <taxon>Pseudomonadati</taxon>
        <taxon>Acidobacteriota</taxon>
        <taxon>Terriglobia</taxon>
        <taxon>Terriglobales</taxon>
        <taxon>Acidobacteriaceae</taxon>
        <taxon>Granulicella</taxon>
    </lineage>
</organism>
<accession>A0A239MDJ9</accession>
<proteinExistence type="predicted"/>